<gene>
    <name evidence="2" type="ORF">SAMN05660297_01240</name>
</gene>
<name>A0A1I0BGA7_9FIRM</name>
<dbReference type="Proteomes" id="UP000199568">
    <property type="component" value="Unassembled WGS sequence"/>
</dbReference>
<keyword evidence="1" id="KW-0812">Transmembrane</keyword>
<evidence type="ECO:0000313" key="3">
    <source>
        <dbReference type="Proteomes" id="UP000199568"/>
    </source>
</evidence>
<feature type="transmembrane region" description="Helical" evidence="1">
    <location>
        <begin position="9"/>
        <end position="27"/>
    </location>
</feature>
<dbReference type="AlphaFoldDB" id="A0A1I0BGA7"/>
<protein>
    <recommendedName>
        <fullName evidence="4">DUF2933 domain-containing protein</fullName>
    </recommendedName>
</protein>
<keyword evidence="1" id="KW-1133">Transmembrane helix</keyword>
<sequence length="65" mass="7345">MNHKGKNHGMFMLLMCLIPMMGILLLPRLGIELGPVGRLAPYAIFLICPLMHVGMMLFMFKGKKE</sequence>
<evidence type="ECO:0008006" key="4">
    <source>
        <dbReference type="Google" id="ProtNLM"/>
    </source>
</evidence>
<dbReference type="RefSeq" id="WP_090440917.1">
    <property type="nucleotide sequence ID" value="NZ_FOHU01000004.1"/>
</dbReference>
<reference evidence="2 3" key="1">
    <citation type="submission" date="2016-10" db="EMBL/GenBank/DDBJ databases">
        <authorList>
            <person name="de Groot N.N."/>
        </authorList>
    </citation>
    <scope>NUCLEOTIDE SEQUENCE [LARGE SCALE GENOMIC DNA]</scope>
    <source>
        <strain evidence="2 3">DSM 18979</strain>
    </source>
</reference>
<evidence type="ECO:0000313" key="2">
    <source>
        <dbReference type="EMBL" id="SET05534.1"/>
    </source>
</evidence>
<dbReference type="OrthoDB" id="2989509at2"/>
<dbReference type="EMBL" id="FOHU01000004">
    <property type="protein sequence ID" value="SET05534.1"/>
    <property type="molecule type" value="Genomic_DNA"/>
</dbReference>
<dbReference type="STRING" id="426128.SAMN05660297_01240"/>
<proteinExistence type="predicted"/>
<accession>A0A1I0BGA7</accession>
<keyword evidence="1" id="KW-0472">Membrane</keyword>
<organism evidence="2 3">
    <name type="scientific">Natronincola peptidivorans</name>
    <dbReference type="NCBI Taxonomy" id="426128"/>
    <lineage>
        <taxon>Bacteria</taxon>
        <taxon>Bacillati</taxon>
        <taxon>Bacillota</taxon>
        <taxon>Clostridia</taxon>
        <taxon>Peptostreptococcales</taxon>
        <taxon>Natronincolaceae</taxon>
        <taxon>Natronincola</taxon>
    </lineage>
</organism>
<feature type="transmembrane region" description="Helical" evidence="1">
    <location>
        <begin position="39"/>
        <end position="60"/>
    </location>
</feature>
<evidence type="ECO:0000256" key="1">
    <source>
        <dbReference type="SAM" id="Phobius"/>
    </source>
</evidence>
<keyword evidence="3" id="KW-1185">Reference proteome</keyword>